<evidence type="ECO:0000256" key="11">
    <source>
        <dbReference type="SAM" id="SignalP"/>
    </source>
</evidence>
<evidence type="ECO:0000256" key="10">
    <source>
        <dbReference type="ARBA" id="ARBA00023284"/>
    </source>
</evidence>
<evidence type="ECO:0000256" key="3">
    <source>
        <dbReference type="ARBA" id="ARBA00006347"/>
    </source>
</evidence>
<feature type="chain" id="PRO_5024381025" description="protein disulfide-isomerase" evidence="11">
    <location>
        <begin position="43"/>
        <end position="526"/>
    </location>
</feature>
<dbReference type="PANTHER" id="PTHR18929:SF240">
    <property type="entry name" value="PROTEIN DISULFIDE-ISOMERASE"/>
    <property type="match status" value="1"/>
</dbReference>
<sequence length="526" mass="60410">MWPHLSFSRSRYICNANRGDACVLLIHCFLIAFLCDLTAAHASPAEVQQVKNLLVLTDENFDDAIKLYNYVLVAFTVDACGLCETVREEFIKVAATLKEENSEIHLAEVNISSEQGLANKHVRRIIPTLKFYKNGNEIYYTGERTADGILQWLKQKLVPAAMELKTIMAANDFINENNVAIIGFFQDFDSAEAKAFRNIADSIDELRFGIVSKKEIYKALRVEKDSVVIFKTSDDNEIYDGDYSEESLKQWIPEHSLPLVPYYADSISGLLFGEKTNKNHLYLFISHDDEEYDELKLVMERTARMFKGKVIFVIMDAKSKPVRHIMEYFHLDRGDLPEIRLVNLTVEPFLKYRPEFELITVEKMKNFVQNYLEKKLEPHYLSQKLPDDWKTRPIKILSTRVFDQFIFNSSTDVLVLFHKPDCDLCDKFEEVLKKLLPLYNESRSVTFATFDESLNEMTASGEGFAPVLILFAGEKHEGRIYAGEPELSSIQQFIDSRGQQDGMKVIQPLDSTTEKGAEDTQVRSEL</sequence>
<organism evidence="13 14">
    <name type="scientific">Trichuris muris</name>
    <name type="common">Mouse whipworm</name>
    <dbReference type="NCBI Taxonomy" id="70415"/>
    <lineage>
        <taxon>Eukaryota</taxon>
        <taxon>Metazoa</taxon>
        <taxon>Ecdysozoa</taxon>
        <taxon>Nematoda</taxon>
        <taxon>Enoplea</taxon>
        <taxon>Dorylaimia</taxon>
        <taxon>Trichinellida</taxon>
        <taxon>Trichuridae</taxon>
        <taxon>Trichuris</taxon>
    </lineage>
</organism>
<evidence type="ECO:0000256" key="1">
    <source>
        <dbReference type="ARBA" id="ARBA00001182"/>
    </source>
</evidence>
<comment type="catalytic activity">
    <reaction evidence="1">
        <text>Catalyzes the rearrangement of -S-S- bonds in proteins.</text>
        <dbReference type="EC" id="5.3.4.1"/>
    </reaction>
</comment>
<evidence type="ECO:0000313" key="14">
    <source>
        <dbReference type="WBParaSite" id="TMUE_2000009300.1"/>
    </source>
</evidence>
<dbReference type="CDD" id="cd02981">
    <property type="entry name" value="PDI_b_family"/>
    <property type="match status" value="1"/>
</dbReference>
<dbReference type="PROSITE" id="PS51352">
    <property type="entry name" value="THIOREDOXIN_2"/>
    <property type="match status" value="1"/>
</dbReference>
<dbReference type="AlphaFoldDB" id="A0A5S6QPY9"/>
<dbReference type="InterPro" id="IPR036249">
    <property type="entry name" value="Thioredoxin-like_sf"/>
</dbReference>
<evidence type="ECO:0000256" key="4">
    <source>
        <dbReference type="ARBA" id="ARBA00012723"/>
    </source>
</evidence>
<evidence type="ECO:0000256" key="7">
    <source>
        <dbReference type="ARBA" id="ARBA00022824"/>
    </source>
</evidence>
<dbReference type="GO" id="GO:0005788">
    <property type="term" value="C:endoplasmic reticulum lumen"/>
    <property type="evidence" value="ECO:0007669"/>
    <property type="project" value="UniProtKB-SubCell"/>
</dbReference>
<dbReference type="GO" id="GO:0034976">
    <property type="term" value="P:response to endoplasmic reticulum stress"/>
    <property type="evidence" value="ECO:0007669"/>
    <property type="project" value="TreeGrafter"/>
</dbReference>
<keyword evidence="9" id="KW-0413">Isomerase</keyword>
<evidence type="ECO:0000256" key="9">
    <source>
        <dbReference type="ARBA" id="ARBA00023235"/>
    </source>
</evidence>
<dbReference type="Pfam" id="PF00085">
    <property type="entry name" value="Thioredoxin"/>
    <property type="match status" value="2"/>
</dbReference>
<evidence type="ECO:0000256" key="6">
    <source>
        <dbReference type="ARBA" id="ARBA00022737"/>
    </source>
</evidence>
<dbReference type="FunFam" id="3.40.30.10:FF:000042">
    <property type="entry name" value="protein disulfide-isomerase A2"/>
    <property type="match status" value="1"/>
</dbReference>
<dbReference type="CDD" id="cd02961">
    <property type="entry name" value="PDI_a_family"/>
    <property type="match status" value="1"/>
</dbReference>
<dbReference type="GO" id="GO:0006457">
    <property type="term" value="P:protein folding"/>
    <property type="evidence" value="ECO:0007669"/>
    <property type="project" value="TreeGrafter"/>
</dbReference>
<dbReference type="CDD" id="cd02982">
    <property type="entry name" value="PDI_b'_family"/>
    <property type="match status" value="1"/>
</dbReference>
<evidence type="ECO:0000256" key="2">
    <source>
        <dbReference type="ARBA" id="ARBA00004319"/>
    </source>
</evidence>
<keyword evidence="5 11" id="KW-0732">Signal</keyword>
<dbReference type="Proteomes" id="UP000046395">
    <property type="component" value="Unassembled WGS sequence"/>
</dbReference>
<dbReference type="PANTHER" id="PTHR18929">
    <property type="entry name" value="PROTEIN DISULFIDE ISOMERASE"/>
    <property type="match status" value="1"/>
</dbReference>
<evidence type="ECO:0000256" key="5">
    <source>
        <dbReference type="ARBA" id="ARBA00022729"/>
    </source>
</evidence>
<dbReference type="EC" id="5.3.4.1" evidence="4"/>
<keyword evidence="13" id="KW-1185">Reference proteome</keyword>
<feature type="domain" description="Thioredoxin" evidence="12">
    <location>
        <begin position="28"/>
        <end position="158"/>
    </location>
</feature>
<comment type="similarity">
    <text evidence="3">Belongs to the protein disulfide isomerase family.</text>
</comment>
<evidence type="ECO:0000256" key="8">
    <source>
        <dbReference type="ARBA" id="ARBA00023157"/>
    </source>
</evidence>
<evidence type="ECO:0000259" key="12">
    <source>
        <dbReference type="PROSITE" id="PS51352"/>
    </source>
</evidence>
<comment type="subcellular location">
    <subcellularLocation>
        <location evidence="2">Endoplasmic reticulum lumen</location>
    </subcellularLocation>
</comment>
<dbReference type="WBParaSite" id="TMUE_2000009300.1">
    <property type="protein sequence ID" value="TMUE_2000009300.1"/>
    <property type="gene ID" value="WBGene00285560"/>
</dbReference>
<name>A0A5S6QPY9_TRIMR</name>
<dbReference type="GO" id="GO:0003756">
    <property type="term" value="F:protein disulfide isomerase activity"/>
    <property type="evidence" value="ECO:0007669"/>
    <property type="project" value="UniProtKB-EC"/>
</dbReference>
<feature type="signal peptide" evidence="11">
    <location>
        <begin position="1"/>
        <end position="42"/>
    </location>
</feature>
<accession>A0A5S6QPY9</accession>
<reference evidence="14" key="1">
    <citation type="submission" date="2019-12" db="UniProtKB">
        <authorList>
            <consortium name="WormBaseParasite"/>
        </authorList>
    </citation>
    <scope>IDENTIFICATION</scope>
</reference>
<dbReference type="STRING" id="70415.A0A5S6QPY9"/>
<keyword evidence="8" id="KW-1015">Disulfide bond</keyword>
<keyword evidence="7" id="KW-0256">Endoplasmic reticulum</keyword>
<dbReference type="SUPFAM" id="SSF52833">
    <property type="entry name" value="Thioredoxin-like"/>
    <property type="match status" value="4"/>
</dbReference>
<protein>
    <recommendedName>
        <fullName evidence="4">protein disulfide-isomerase</fullName>
        <ecNumber evidence="4">5.3.4.1</ecNumber>
    </recommendedName>
</protein>
<evidence type="ECO:0000313" key="13">
    <source>
        <dbReference type="Proteomes" id="UP000046395"/>
    </source>
</evidence>
<dbReference type="InterPro" id="IPR013766">
    <property type="entry name" value="Thioredoxin_domain"/>
</dbReference>
<keyword evidence="6" id="KW-0677">Repeat</keyword>
<dbReference type="Gene3D" id="3.40.30.10">
    <property type="entry name" value="Glutaredoxin"/>
    <property type="match status" value="4"/>
</dbReference>
<dbReference type="Pfam" id="PF13848">
    <property type="entry name" value="Thioredoxin_6"/>
    <property type="match status" value="1"/>
</dbReference>
<keyword evidence="10" id="KW-0676">Redox-active center</keyword>
<proteinExistence type="inferred from homology"/>